<evidence type="ECO:0000313" key="3">
    <source>
        <dbReference type="Proteomes" id="UP000214365"/>
    </source>
</evidence>
<keyword evidence="3" id="KW-1185">Reference proteome</keyword>
<accession>A0A225AU65</accession>
<gene>
    <name evidence="2" type="ORF">UA08_06757</name>
</gene>
<dbReference type="RefSeq" id="XP_020118076.1">
    <property type="nucleotide sequence ID" value="XM_020269069.1"/>
</dbReference>
<proteinExistence type="predicted"/>
<feature type="compositionally biased region" description="Acidic residues" evidence="1">
    <location>
        <begin position="65"/>
        <end position="77"/>
    </location>
</feature>
<dbReference type="EMBL" id="LFMY01000010">
    <property type="protein sequence ID" value="OKL57955.1"/>
    <property type="molecule type" value="Genomic_DNA"/>
</dbReference>
<dbReference type="Proteomes" id="UP000214365">
    <property type="component" value="Unassembled WGS sequence"/>
</dbReference>
<sequence>MNCLPTLTMTDSDSNSALPSLTISRATPDSDTDSFDSGSDDVISTSSDETYNPSERPSDRAFIATEDETDTATDEDEQRNTHEN</sequence>
<evidence type="ECO:0000256" key="1">
    <source>
        <dbReference type="SAM" id="MobiDB-lite"/>
    </source>
</evidence>
<feature type="compositionally biased region" description="Polar residues" evidence="1">
    <location>
        <begin position="42"/>
        <end position="55"/>
    </location>
</feature>
<feature type="region of interest" description="Disordered" evidence="1">
    <location>
        <begin position="1"/>
        <end position="84"/>
    </location>
</feature>
<dbReference type="AlphaFoldDB" id="A0A225AU65"/>
<comment type="caution">
    <text evidence="2">The sequence shown here is derived from an EMBL/GenBank/DDBJ whole genome shotgun (WGS) entry which is preliminary data.</text>
</comment>
<evidence type="ECO:0000313" key="2">
    <source>
        <dbReference type="EMBL" id="OKL57955.1"/>
    </source>
</evidence>
<organism evidence="2 3">
    <name type="scientific">Talaromyces atroroseus</name>
    <dbReference type="NCBI Taxonomy" id="1441469"/>
    <lineage>
        <taxon>Eukaryota</taxon>
        <taxon>Fungi</taxon>
        <taxon>Dikarya</taxon>
        <taxon>Ascomycota</taxon>
        <taxon>Pezizomycotina</taxon>
        <taxon>Eurotiomycetes</taxon>
        <taxon>Eurotiomycetidae</taxon>
        <taxon>Eurotiales</taxon>
        <taxon>Trichocomaceae</taxon>
        <taxon>Talaromyces</taxon>
        <taxon>Talaromyces sect. Trachyspermi</taxon>
    </lineage>
</organism>
<feature type="compositionally biased region" description="Polar residues" evidence="1">
    <location>
        <begin position="1"/>
        <end position="27"/>
    </location>
</feature>
<reference evidence="2 3" key="1">
    <citation type="submission" date="2015-06" db="EMBL/GenBank/DDBJ databases">
        <title>Talaromyces atroroseus IBT 11181 draft genome.</title>
        <authorList>
            <person name="Rasmussen K.B."/>
            <person name="Rasmussen S."/>
            <person name="Petersen B."/>
            <person name="Sicheritz-Ponten T."/>
            <person name="Mortensen U.H."/>
            <person name="Thrane U."/>
        </authorList>
    </citation>
    <scope>NUCLEOTIDE SEQUENCE [LARGE SCALE GENOMIC DNA]</scope>
    <source>
        <strain evidence="2 3">IBT 11181</strain>
    </source>
</reference>
<protein>
    <submittedName>
        <fullName evidence="2">Uncharacterized protein</fullName>
    </submittedName>
</protein>
<dbReference type="GeneID" id="31006512"/>
<name>A0A225AU65_TALAT</name>